<reference evidence="3" key="1">
    <citation type="submission" date="2019-11" db="EMBL/GenBank/DDBJ databases">
        <authorList>
            <person name="Liu Y."/>
            <person name="Hou J."/>
            <person name="Li T.-Q."/>
            <person name="Guan C.-H."/>
            <person name="Wu X."/>
            <person name="Wu H.-Z."/>
            <person name="Ling F."/>
            <person name="Zhang R."/>
            <person name="Shi X.-G."/>
            <person name="Ren J.-P."/>
            <person name="Chen E.-F."/>
            <person name="Sun J.-M."/>
        </authorList>
    </citation>
    <scope>NUCLEOTIDE SEQUENCE</scope>
    <source>
        <strain evidence="3">Adult_tree_wgs_1</strain>
        <tissue evidence="3">Leaves</tissue>
    </source>
</reference>
<protein>
    <recommendedName>
        <fullName evidence="2">WW domain-containing protein</fullName>
    </recommendedName>
</protein>
<dbReference type="Proteomes" id="UP000626092">
    <property type="component" value="Unassembled WGS sequence"/>
</dbReference>
<dbReference type="InterPro" id="IPR036020">
    <property type="entry name" value="WW_dom_sf"/>
</dbReference>
<accession>A0A834H4K8</accession>
<gene>
    <name evidence="3" type="ORF">RHSIM_Rhsim04G0029700</name>
</gene>
<dbReference type="InterPro" id="IPR001202">
    <property type="entry name" value="WW_dom"/>
</dbReference>
<name>A0A834H4K8_RHOSS</name>
<dbReference type="OrthoDB" id="1736655at2759"/>
<feature type="region of interest" description="Disordered" evidence="1">
    <location>
        <begin position="1"/>
        <end position="22"/>
    </location>
</feature>
<comment type="caution">
    <text evidence="3">The sequence shown here is derived from an EMBL/GenBank/DDBJ whole genome shotgun (WGS) entry which is preliminary data.</text>
</comment>
<dbReference type="EMBL" id="WJXA01000004">
    <property type="protein sequence ID" value="KAF7144623.1"/>
    <property type="molecule type" value="Genomic_DNA"/>
</dbReference>
<organism evidence="3 4">
    <name type="scientific">Rhododendron simsii</name>
    <name type="common">Sims's rhododendron</name>
    <dbReference type="NCBI Taxonomy" id="118357"/>
    <lineage>
        <taxon>Eukaryota</taxon>
        <taxon>Viridiplantae</taxon>
        <taxon>Streptophyta</taxon>
        <taxon>Embryophyta</taxon>
        <taxon>Tracheophyta</taxon>
        <taxon>Spermatophyta</taxon>
        <taxon>Magnoliopsida</taxon>
        <taxon>eudicotyledons</taxon>
        <taxon>Gunneridae</taxon>
        <taxon>Pentapetalae</taxon>
        <taxon>asterids</taxon>
        <taxon>Ericales</taxon>
        <taxon>Ericaceae</taxon>
        <taxon>Ericoideae</taxon>
        <taxon>Rhodoreae</taxon>
        <taxon>Rhododendron</taxon>
    </lineage>
</organism>
<evidence type="ECO:0000256" key="1">
    <source>
        <dbReference type="SAM" id="MobiDB-lite"/>
    </source>
</evidence>
<sequence length="367" mass="42064">MLSWGGGKQRETAGGTPCPPPQRRQLFLRMTAVDEMLSRPPTCGGRHPALDDGYSYVIMCFEFFVETVEGHSFELPSVFIYIDSHADGPKQTRKWWTLKLMKKGTKELFTSLGSFIHTGKKNFLDKPWDMMTSDENTADVCGIPLLYPFEIVLVVLIPILVQRIDASTNWRELADIENRRFFYNKLTGDRSWSLPLELVVAWNRAHFASQSSPFSTQHVPFMPFVAHSNCQQFLTNYSLHGKHEQLLGYEIPQVSEIFDGIAMFANAAVNPTEITVSRVKYVLVIDLMPGMKKDMKDLKDLLGWVIEANSAYTYNPMAQLPFWPPTDVHGFGEHVTKLIHEMDLETLRYVKDKFLIIYNLQLIQNFV</sequence>
<proteinExistence type="predicted"/>
<evidence type="ECO:0000313" key="3">
    <source>
        <dbReference type="EMBL" id="KAF7144623.1"/>
    </source>
</evidence>
<dbReference type="SUPFAM" id="SSF51045">
    <property type="entry name" value="WW domain"/>
    <property type="match status" value="1"/>
</dbReference>
<keyword evidence="4" id="KW-1185">Reference proteome</keyword>
<feature type="domain" description="WW" evidence="2">
    <location>
        <begin position="164"/>
        <end position="197"/>
    </location>
</feature>
<dbReference type="AlphaFoldDB" id="A0A834H4K8"/>
<evidence type="ECO:0000313" key="4">
    <source>
        <dbReference type="Proteomes" id="UP000626092"/>
    </source>
</evidence>
<evidence type="ECO:0000259" key="2">
    <source>
        <dbReference type="PROSITE" id="PS50020"/>
    </source>
</evidence>
<dbReference type="PROSITE" id="PS50020">
    <property type="entry name" value="WW_DOMAIN_2"/>
    <property type="match status" value="1"/>
</dbReference>